<evidence type="ECO:0000313" key="3">
    <source>
        <dbReference type="EMBL" id="JAT55025.1"/>
    </source>
</evidence>
<gene>
    <name evidence="3" type="ORF">g.25257</name>
</gene>
<accession>A0A1D1YK95</accession>
<dbReference type="PANTHER" id="PTHR34125:SF7">
    <property type="entry name" value="TRANSMEMBRANE PROTEIN"/>
    <property type="match status" value="1"/>
</dbReference>
<feature type="compositionally biased region" description="Low complexity" evidence="1">
    <location>
        <begin position="94"/>
        <end position="117"/>
    </location>
</feature>
<dbReference type="AlphaFoldDB" id="A0A1D1YK95"/>
<sequence>MALVKKLPEKLSEFRLHALLLGALAALALALLRLGSSLLSFFRPLLLSTALFLAAVLLLRLISQPHAGPPTDRPGEDLMDYVAGHTAAADFPEESPSGAATEAAGGGEQAAAARTSR</sequence>
<feature type="region of interest" description="Disordered" evidence="1">
    <location>
        <begin position="89"/>
        <end position="117"/>
    </location>
</feature>
<dbReference type="PANTHER" id="PTHR34125">
    <property type="entry name" value="OS01G0762900 PROTEIN"/>
    <property type="match status" value="1"/>
</dbReference>
<reference evidence="3" key="1">
    <citation type="submission" date="2015-07" db="EMBL/GenBank/DDBJ databases">
        <title>Transcriptome Assembly of Anthurium amnicola.</title>
        <authorList>
            <person name="Suzuki J."/>
        </authorList>
    </citation>
    <scope>NUCLEOTIDE SEQUENCE</scope>
</reference>
<name>A0A1D1YK95_9ARAE</name>
<proteinExistence type="predicted"/>
<keyword evidence="2" id="KW-1133">Transmembrane helix</keyword>
<protein>
    <submittedName>
        <fullName evidence="3">Uncharacterized protein</fullName>
    </submittedName>
</protein>
<dbReference type="EMBL" id="GDJX01012911">
    <property type="protein sequence ID" value="JAT55025.1"/>
    <property type="molecule type" value="Transcribed_RNA"/>
</dbReference>
<evidence type="ECO:0000256" key="2">
    <source>
        <dbReference type="SAM" id="Phobius"/>
    </source>
</evidence>
<keyword evidence="2" id="KW-0812">Transmembrane</keyword>
<feature type="transmembrane region" description="Helical" evidence="2">
    <location>
        <begin position="45"/>
        <end position="63"/>
    </location>
</feature>
<evidence type="ECO:0000256" key="1">
    <source>
        <dbReference type="SAM" id="MobiDB-lite"/>
    </source>
</evidence>
<organism evidence="3">
    <name type="scientific">Anthurium amnicola</name>
    <dbReference type="NCBI Taxonomy" id="1678845"/>
    <lineage>
        <taxon>Eukaryota</taxon>
        <taxon>Viridiplantae</taxon>
        <taxon>Streptophyta</taxon>
        <taxon>Embryophyta</taxon>
        <taxon>Tracheophyta</taxon>
        <taxon>Spermatophyta</taxon>
        <taxon>Magnoliopsida</taxon>
        <taxon>Liliopsida</taxon>
        <taxon>Araceae</taxon>
        <taxon>Pothoideae</taxon>
        <taxon>Potheae</taxon>
        <taxon>Anthurium</taxon>
    </lineage>
</organism>
<keyword evidence="2" id="KW-0472">Membrane</keyword>